<evidence type="ECO:0000256" key="4">
    <source>
        <dbReference type="ARBA" id="ARBA00022989"/>
    </source>
</evidence>
<dbReference type="RefSeq" id="WP_189416731.1">
    <property type="nucleotide sequence ID" value="NZ_BMYZ01000001.1"/>
</dbReference>
<comment type="similarity">
    <text evidence="7">Belongs to the FtsB family.</text>
</comment>
<evidence type="ECO:0000256" key="5">
    <source>
        <dbReference type="ARBA" id="ARBA00023136"/>
    </source>
</evidence>
<dbReference type="PANTHER" id="PTHR37485">
    <property type="entry name" value="CELL DIVISION PROTEIN FTSB"/>
    <property type="match status" value="1"/>
</dbReference>
<keyword evidence="2 7" id="KW-0132">Cell division</keyword>
<evidence type="ECO:0000256" key="3">
    <source>
        <dbReference type="ARBA" id="ARBA00022692"/>
    </source>
</evidence>
<evidence type="ECO:0000313" key="9">
    <source>
        <dbReference type="Proteomes" id="UP000619761"/>
    </source>
</evidence>
<accession>A0ABQ3AX37</accession>
<comment type="function">
    <text evidence="7">Essential cell division protein. May link together the upstream cell division proteins, which are predominantly cytoplasmic, with the downstream cell division proteins, which are predominantly periplasmic.</text>
</comment>
<evidence type="ECO:0000256" key="2">
    <source>
        <dbReference type="ARBA" id="ARBA00022618"/>
    </source>
</evidence>
<reference evidence="9" key="1">
    <citation type="journal article" date="2019" name="Int. J. Syst. Evol. Microbiol.">
        <title>The Global Catalogue of Microorganisms (GCM) 10K type strain sequencing project: providing services to taxonomists for standard genome sequencing and annotation.</title>
        <authorList>
            <consortium name="The Broad Institute Genomics Platform"/>
            <consortium name="The Broad Institute Genome Sequencing Center for Infectious Disease"/>
            <person name="Wu L."/>
            <person name="Ma J."/>
        </authorList>
    </citation>
    <scope>NUCLEOTIDE SEQUENCE [LARGE SCALE GENOMIC DNA]</scope>
    <source>
        <strain evidence="9">KCTC 32239</strain>
    </source>
</reference>
<keyword evidence="4 7" id="KW-1133">Transmembrane helix</keyword>
<keyword evidence="1 7" id="KW-1003">Cell membrane</keyword>
<dbReference type="HAMAP" id="MF_00599">
    <property type="entry name" value="FtsB"/>
    <property type="match status" value="1"/>
</dbReference>
<protein>
    <recommendedName>
        <fullName evidence="7">Cell division protein FtsB</fullName>
    </recommendedName>
</protein>
<evidence type="ECO:0000256" key="7">
    <source>
        <dbReference type="HAMAP-Rule" id="MF_00599"/>
    </source>
</evidence>
<dbReference type="Pfam" id="PF04977">
    <property type="entry name" value="DivIC"/>
    <property type="match status" value="1"/>
</dbReference>
<keyword evidence="7" id="KW-0997">Cell inner membrane</keyword>
<feature type="topological domain" description="Cytoplasmic" evidence="7">
    <location>
        <begin position="1"/>
        <end position="3"/>
    </location>
</feature>
<comment type="subcellular location">
    <subcellularLocation>
        <location evidence="7">Cell inner membrane</location>
        <topology evidence="7">Single-pass type II membrane protein</topology>
    </subcellularLocation>
    <text evidence="7">Localizes to the division septum.</text>
</comment>
<evidence type="ECO:0000256" key="1">
    <source>
        <dbReference type="ARBA" id="ARBA00022475"/>
    </source>
</evidence>
<name>A0ABQ3AX37_9GAMM</name>
<organism evidence="8 9">
    <name type="scientific">Cellvibrio zantedeschiae</name>
    <dbReference type="NCBI Taxonomy" id="1237077"/>
    <lineage>
        <taxon>Bacteria</taxon>
        <taxon>Pseudomonadati</taxon>
        <taxon>Pseudomonadota</taxon>
        <taxon>Gammaproteobacteria</taxon>
        <taxon>Cellvibrionales</taxon>
        <taxon>Cellvibrionaceae</taxon>
        <taxon>Cellvibrio</taxon>
    </lineage>
</organism>
<dbReference type="Proteomes" id="UP000619761">
    <property type="component" value="Unassembled WGS sequence"/>
</dbReference>
<keyword evidence="6 7" id="KW-0131">Cell cycle</keyword>
<keyword evidence="5 7" id="KW-0472">Membrane</keyword>
<feature type="topological domain" description="Periplasmic" evidence="7">
    <location>
        <begin position="22"/>
        <end position="95"/>
    </location>
</feature>
<dbReference type="PANTHER" id="PTHR37485:SF1">
    <property type="entry name" value="CELL DIVISION PROTEIN FTSB"/>
    <property type="match status" value="1"/>
</dbReference>
<comment type="subunit">
    <text evidence="7">Part of a complex composed of FtsB, FtsL and FtsQ.</text>
</comment>
<evidence type="ECO:0000313" key="8">
    <source>
        <dbReference type="EMBL" id="GGY69297.1"/>
    </source>
</evidence>
<keyword evidence="7" id="KW-0175">Coiled coil</keyword>
<dbReference type="GO" id="GO:0051301">
    <property type="term" value="P:cell division"/>
    <property type="evidence" value="ECO:0007669"/>
    <property type="project" value="UniProtKB-KW"/>
</dbReference>
<evidence type="ECO:0000256" key="6">
    <source>
        <dbReference type="ARBA" id="ARBA00023306"/>
    </source>
</evidence>
<dbReference type="EMBL" id="BMYZ01000001">
    <property type="protein sequence ID" value="GGY69297.1"/>
    <property type="molecule type" value="Genomic_DNA"/>
</dbReference>
<feature type="coiled-coil region" evidence="7">
    <location>
        <begin position="29"/>
        <end position="56"/>
    </location>
</feature>
<dbReference type="InterPro" id="IPR023081">
    <property type="entry name" value="Cell_div_FtsB"/>
</dbReference>
<keyword evidence="9" id="KW-1185">Reference proteome</keyword>
<dbReference type="InterPro" id="IPR007060">
    <property type="entry name" value="FtsL/DivIC"/>
</dbReference>
<dbReference type="NCBIfam" id="NF002058">
    <property type="entry name" value="PRK00888.1"/>
    <property type="match status" value="1"/>
</dbReference>
<sequence length="95" mass="11073">MKWLFAVLLILLAALQYRLWQGEGSLAHAAKLERDIKQQQAENDRMRERNRILDVEVQDLKSGADSVEERARNDIGMIKKDETFFMIPAKKKSEQ</sequence>
<keyword evidence="3 7" id="KW-0812">Transmembrane</keyword>
<proteinExistence type="inferred from homology"/>
<gene>
    <name evidence="7 8" type="primary">ftsB</name>
    <name evidence="8" type="ORF">GCM10011613_12020</name>
</gene>
<comment type="caution">
    <text evidence="8">The sequence shown here is derived from an EMBL/GenBank/DDBJ whole genome shotgun (WGS) entry which is preliminary data.</text>
</comment>